<dbReference type="STRING" id="797277.SAMN05216198_1944"/>
<proteinExistence type="inferred from homology"/>
<accession>A0A1H1S6W1</accession>
<evidence type="ECO:0000256" key="1">
    <source>
        <dbReference type="ARBA" id="ARBA00009964"/>
    </source>
</evidence>
<evidence type="ECO:0000256" key="2">
    <source>
        <dbReference type="SAM" id="Coils"/>
    </source>
</evidence>
<dbReference type="InterPro" id="IPR002514">
    <property type="entry name" value="Transposase_8"/>
</dbReference>
<protein>
    <submittedName>
        <fullName evidence="3">Transposase</fullName>
    </submittedName>
</protein>
<dbReference type="AlphaFoldDB" id="A0A1H1S6W1"/>
<reference evidence="4" key="1">
    <citation type="submission" date="2016-10" db="EMBL/GenBank/DDBJ databases">
        <authorList>
            <person name="Varghese N."/>
            <person name="Submissions S."/>
        </authorList>
    </citation>
    <scope>NUCLEOTIDE SEQUENCE [LARGE SCALE GENOMIC DNA]</scope>
    <source>
        <strain evidence="4">2SM5</strain>
    </source>
</reference>
<gene>
    <name evidence="3" type="ORF">SAMN05216198_1944</name>
</gene>
<keyword evidence="2" id="KW-0175">Coiled coil</keyword>
<sequence length="167" mass="19223">MARYSHERKEAVLSKLLPPYNLTVAELARQEGISEPTLYNWRNQAKSEGRPVPGRKAKSEQWSAEAKLATVIETAAFSEAELSEYCREKGLYPDQVQRWKAESLQGFQRSAEQEKALRQQARSDRQEIKQLQRELRHKEKALAETAALLVLRKKLNALWDNDSNEGE</sequence>
<dbReference type="GO" id="GO:0006313">
    <property type="term" value="P:DNA transposition"/>
    <property type="evidence" value="ECO:0007669"/>
    <property type="project" value="InterPro"/>
</dbReference>
<dbReference type="EMBL" id="LT629748">
    <property type="protein sequence ID" value="SDS43643.1"/>
    <property type="molecule type" value="Genomic_DNA"/>
</dbReference>
<comment type="similarity">
    <text evidence="1">Belongs to the transposase 8 family.</text>
</comment>
<feature type="coiled-coil region" evidence="2">
    <location>
        <begin position="111"/>
        <end position="148"/>
    </location>
</feature>
<keyword evidence="4" id="KW-1185">Reference proteome</keyword>
<dbReference type="Proteomes" id="UP000243426">
    <property type="component" value="Chromosome I"/>
</dbReference>
<evidence type="ECO:0000313" key="4">
    <source>
        <dbReference type="Proteomes" id="UP000243426"/>
    </source>
</evidence>
<dbReference type="GO" id="GO:0003677">
    <property type="term" value="F:DNA binding"/>
    <property type="evidence" value="ECO:0007669"/>
    <property type="project" value="InterPro"/>
</dbReference>
<dbReference type="GO" id="GO:0004803">
    <property type="term" value="F:transposase activity"/>
    <property type="evidence" value="ECO:0007669"/>
    <property type="project" value="InterPro"/>
</dbReference>
<name>A0A1H1S6W1_9GAMM</name>
<dbReference type="Pfam" id="PF01527">
    <property type="entry name" value="HTH_Tnp_1"/>
    <property type="match status" value="1"/>
</dbReference>
<dbReference type="InterPro" id="IPR009057">
    <property type="entry name" value="Homeodomain-like_sf"/>
</dbReference>
<dbReference type="SUPFAM" id="SSF46689">
    <property type="entry name" value="Homeodomain-like"/>
    <property type="match status" value="1"/>
</dbReference>
<evidence type="ECO:0000313" key="3">
    <source>
        <dbReference type="EMBL" id="SDS43643.1"/>
    </source>
</evidence>
<organism evidence="3 4">
    <name type="scientific">Halopseudomonas litoralis</name>
    <dbReference type="NCBI Taxonomy" id="797277"/>
    <lineage>
        <taxon>Bacteria</taxon>
        <taxon>Pseudomonadati</taxon>
        <taxon>Pseudomonadota</taxon>
        <taxon>Gammaproteobacteria</taxon>
        <taxon>Pseudomonadales</taxon>
        <taxon>Pseudomonadaceae</taxon>
        <taxon>Halopseudomonas</taxon>
    </lineage>
</organism>